<sequence length="71" mass="8604">MLDETNQDILYAQMIKQDFEKGLLMLIKIDLSTHLEQKEIISFKIRECDRKIQYLNTKRDILKDIYRSIKN</sequence>
<reference evidence="1" key="1">
    <citation type="submission" date="2011-10" db="EMBL/GenBank/DDBJ databases">
        <title>Provirophages and transpovirons: unique mobilome of giant viruses.</title>
        <authorList>
            <person name="Desnues C."/>
            <person name="LaScola B."/>
            <person name="Yutin N."/>
            <person name="Fournous G."/>
            <person name="Koonin E."/>
            <person name="Raoult D."/>
        </authorList>
    </citation>
    <scope>NUCLEOTIDE SEQUENCE</scope>
    <source>
        <strain evidence="1">Mv13-mv</strain>
    </source>
</reference>
<name>H2EFA2_9VIRU</name>
<accession>H2EFA2</accession>
<gene>
    <name evidence="1" type="ORF">mv_R965</name>
</gene>
<protein>
    <submittedName>
        <fullName evidence="1">Uncharacterized protein</fullName>
    </submittedName>
</protein>
<organism evidence="1">
    <name type="scientific">Moumouvirus sp. 'Monve'</name>
    <dbReference type="NCBI Taxonomy" id="1128131"/>
    <lineage>
        <taxon>Viruses</taxon>
        <taxon>Varidnaviria</taxon>
        <taxon>Bamfordvirae</taxon>
        <taxon>Nucleocytoviricota</taxon>
        <taxon>Megaviricetes</taxon>
        <taxon>Imitervirales</taxon>
        <taxon>Mimiviridae</taxon>
        <taxon>Megamimivirinae</taxon>
        <taxon>Moumouvirus</taxon>
    </lineage>
</organism>
<dbReference type="EMBL" id="JN885999">
    <property type="protein sequence ID" value="AEX63167.1"/>
    <property type="molecule type" value="Genomic_DNA"/>
</dbReference>
<evidence type="ECO:0000313" key="1">
    <source>
        <dbReference type="EMBL" id="AEX63167.1"/>
    </source>
</evidence>
<proteinExistence type="predicted"/>